<proteinExistence type="predicted"/>
<dbReference type="KEGG" id="caul:KCG34_08320"/>
<dbReference type="RefSeq" id="WP_211939913.1">
    <property type="nucleotide sequence ID" value="NZ_CP073078.1"/>
</dbReference>
<organism evidence="1 2">
    <name type="scientific">Phenylobacterium montanum</name>
    <dbReference type="NCBI Taxonomy" id="2823693"/>
    <lineage>
        <taxon>Bacteria</taxon>
        <taxon>Pseudomonadati</taxon>
        <taxon>Pseudomonadota</taxon>
        <taxon>Alphaproteobacteria</taxon>
        <taxon>Caulobacterales</taxon>
        <taxon>Caulobacteraceae</taxon>
        <taxon>Phenylobacterium</taxon>
    </lineage>
</organism>
<reference evidence="1" key="1">
    <citation type="submission" date="2021-04" db="EMBL/GenBank/DDBJ databases">
        <title>The complete genome sequence of Caulobacter sp. S6.</title>
        <authorList>
            <person name="Tang Y."/>
            <person name="Ouyang W."/>
            <person name="Liu Q."/>
            <person name="Huang B."/>
            <person name="Guo Z."/>
            <person name="Lei P."/>
        </authorList>
    </citation>
    <scope>NUCLEOTIDE SEQUENCE</scope>
    <source>
        <strain evidence="1">S6</strain>
    </source>
</reference>
<sequence>MRTAAFFGIVVATISAQPMRVTAQPRSWGEHHFESRWDAKGDSGEFRDNDLWIADTGHHFRLRGLWVQPV</sequence>
<dbReference type="AlphaFoldDB" id="A0A975G4G6"/>
<accession>A0A975G4G6</accession>
<gene>
    <name evidence="1" type="ORF">KCG34_08320</name>
</gene>
<dbReference type="EMBL" id="CP073078">
    <property type="protein sequence ID" value="QUD89861.1"/>
    <property type="molecule type" value="Genomic_DNA"/>
</dbReference>
<evidence type="ECO:0000313" key="2">
    <source>
        <dbReference type="Proteomes" id="UP000676409"/>
    </source>
</evidence>
<protein>
    <submittedName>
        <fullName evidence="1">Uncharacterized protein</fullName>
    </submittedName>
</protein>
<keyword evidence="2" id="KW-1185">Reference proteome</keyword>
<name>A0A975G4G6_9CAUL</name>
<dbReference type="Proteomes" id="UP000676409">
    <property type="component" value="Chromosome"/>
</dbReference>
<evidence type="ECO:0000313" key="1">
    <source>
        <dbReference type="EMBL" id="QUD89861.1"/>
    </source>
</evidence>